<dbReference type="Pfam" id="PF02494">
    <property type="entry name" value="HYR"/>
    <property type="match status" value="1"/>
</dbReference>
<feature type="domain" description="EGF-like" evidence="6">
    <location>
        <begin position="1148"/>
        <end position="1182"/>
    </location>
</feature>
<dbReference type="InterPro" id="IPR011641">
    <property type="entry name" value="Tyr-kin_ephrin_A/B_rcpt-like"/>
</dbReference>
<evidence type="ECO:0000256" key="1">
    <source>
        <dbReference type="ARBA" id="ARBA00022737"/>
    </source>
</evidence>
<evidence type="ECO:0000313" key="9">
    <source>
        <dbReference type="Proteomes" id="UP000735302"/>
    </source>
</evidence>
<dbReference type="InterPro" id="IPR000742">
    <property type="entry name" value="EGF"/>
</dbReference>
<comment type="caution">
    <text evidence="3">Lacks conserved residue(s) required for the propagation of feature annotation.</text>
</comment>
<dbReference type="SMART" id="SM00261">
    <property type="entry name" value="FU"/>
    <property type="match status" value="7"/>
</dbReference>
<accession>A0AAV4D472</accession>
<dbReference type="GO" id="GO:0007165">
    <property type="term" value="P:signal transduction"/>
    <property type="evidence" value="ECO:0007669"/>
    <property type="project" value="TreeGrafter"/>
</dbReference>
<name>A0AAV4D472_9GAST</name>
<dbReference type="Pfam" id="PF02210">
    <property type="entry name" value="Laminin_G_2"/>
    <property type="match status" value="1"/>
</dbReference>
<dbReference type="InterPro" id="IPR052071">
    <property type="entry name" value="SCUB_EGF-like_domain"/>
</dbReference>
<dbReference type="Gene3D" id="2.10.50.10">
    <property type="entry name" value="Tumor Necrosis Factor Receptor, subunit A, domain 2"/>
    <property type="match status" value="14"/>
</dbReference>
<evidence type="ECO:0000259" key="7">
    <source>
        <dbReference type="PROSITE" id="PS50825"/>
    </source>
</evidence>
<dbReference type="Gene3D" id="2.60.120.200">
    <property type="match status" value="1"/>
</dbReference>
<dbReference type="InterPro" id="IPR001791">
    <property type="entry name" value="Laminin_G"/>
</dbReference>
<evidence type="ECO:0000256" key="3">
    <source>
        <dbReference type="PROSITE-ProRule" id="PRU00076"/>
    </source>
</evidence>
<dbReference type="AlphaFoldDB" id="A0AAV4D472"/>
<keyword evidence="9" id="KW-1185">Reference proteome</keyword>
<dbReference type="PANTHER" id="PTHR24046:SF5">
    <property type="entry name" value="EGF-LIKE DOMAIN-CONTAINING PROTEIN"/>
    <property type="match status" value="1"/>
</dbReference>
<evidence type="ECO:0000256" key="4">
    <source>
        <dbReference type="SAM" id="Phobius"/>
    </source>
</evidence>
<keyword evidence="4" id="KW-1133">Transmembrane helix</keyword>
<dbReference type="GO" id="GO:0009986">
    <property type="term" value="C:cell surface"/>
    <property type="evidence" value="ECO:0007669"/>
    <property type="project" value="TreeGrafter"/>
</dbReference>
<dbReference type="Pfam" id="PF07699">
    <property type="entry name" value="Ephrin_rec_like"/>
    <property type="match status" value="13"/>
</dbReference>
<dbReference type="PROSITE" id="PS50025">
    <property type="entry name" value="LAM_G_DOMAIN"/>
    <property type="match status" value="1"/>
</dbReference>
<feature type="disulfide bond" evidence="3">
    <location>
        <begin position="1208"/>
        <end position="1217"/>
    </location>
</feature>
<evidence type="ECO:0000259" key="5">
    <source>
        <dbReference type="PROSITE" id="PS50025"/>
    </source>
</evidence>
<evidence type="ECO:0000256" key="2">
    <source>
        <dbReference type="ARBA" id="ARBA00023157"/>
    </source>
</evidence>
<keyword evidence="4" id="KW-0812">Transmembrane</keyword>
<dbReference type="SUPFAM" id="SSF57184">
    <property type="entry name" value="Growth factor receptor domain"/>
    <property type="match status" value="5"/>
</dbReference>
<feature type="non-terminal residue" evidence="8">
    <location>
        <position position="1"/>
    </location>
</feature>
<dbReference type="InterPro" id="IPR009030">
    <property type="entry name" value="Growth_fac_rcpt_cys_sf"/>
</dbReference>
<keyword evidence="3" id="KW-0245">EGF-like domain</keyword>
<keyword evidence="1" id="KW-0677">Repeat</keyword>
<dbReference type="PROSITE" id="PS00022">
    <property type="entry name" value="EGF_1"/>
    <property type="match status" value="1"/>
</dbReference>
<dbReference type="InterPro" id="IPR013320">
    <property type="entry name" value="ConA-like_dom_sf"/>
</dbReference>
<proteinExistence type="predicted"/>
<protein>
    <submittedName>
        <fullName evidence="8">Signal peptide, cub and egf-like domain-containing protein 1</fullName>
    </submittedName>
</protein>
<keyword evidence="2 3" id="KW-1015">Disulfide bond</keyword>
<keyword evidence="4" id="KW-0472">Membrane</keyword>
<dbReference type="SMART" id="SM01411">
    <property type="entry name" value="Ephrin_rec_like"/>
    <property type="match status" value="14"/>
</dbReference>
<dbReference type="InterPro" id="IPR006212">
    <property type="entry name" value="Furin_repeat"/>
</dbReference>
<dbReference type="GO" id="GO:0005615">
    <property type="term" value="C:extracellular space"/>
    <property type="evidence" value="ECO:0007669"/>
    <property type="project" value="TreeGrafter"/>
</dbReference>
<comment type="caution">
    <text evidence="8">The sequence shown here is derived from an EMBL/GenBank/DDBJ whole genome shotgun (WGS) entry which is preliminary data.</text>
</comment>
<dbReference type="PROSITE" id="PS50825">
    <property type="entry name" value="HYR"/>
    <property type="match status" value="1"/>
</dbReference>
<feature type="domain" description="HYR" evidence="7">
    <location>
        <begin position="162"/>
        <end position="239"/>
    </location>
</feature>
<gene>
    <name evidence="8" type="ORF">PoB_006547100</name>
</gene>
<evidence type="ECO:0000313" key="8">
    <source>
        <dbReference type="EMBL" id="GFO38966.1"/>
    </source>
</evidence>
<organism evidence="8 9">
    <name type="scientific">Plakobranchus ocellatus</name>
    <dbReference type="NCBI Taxonomy" id="259542"/>
    <lineage>
        <taxon>Eukaryota</taxon>
        <taxon>Metazoa</taxon>
        <taxon>Spiralia</taxon>
        <taxon>Lophotrochozoa</taxon>
        <taxon>Mollusca</taxon>
        <taxon>Gastropoda</taxon>
        <taxon>Heterobranchia</taxon>
        <taxon>Euthyneura</taxon>
        <taxon>Panpulmonata</taxon>
        <taxon>Sacoglossa</taxon>
        <taxon>Placobranchoidea</taxon>
        <taxon>Plakobranchidae</taxon>
        <taxon>Plakobranchus</taxon>
    </lineage>
</organism>
<feature type="transmembrane region" description="Helical" evidence="4">
    <location>
        <begin position="1233"/>
        <end position="1256"/>
    </location>
</feature>
<dbReference type="InterPro" id="IPR003410">
    <property type="entry name" value="HYR_dom"/>
</dbReference>
<dbReference type="EMBL" id="BLXT01007365">
    <property type="protein sequence ID" value="GFO38966.1"/>
    <property type="molecule type" value="Genomic_DNA"/>
</dbReference>
<reference evidence="8 9" key="1">
    <citation type="journal article" date="2021" name="Elife">
        <title>Chloroplast acquisition without the gene transfer in kleptoplastic sea slugs, Plakobranchus ocellatus.</title>
        <authorList>
            <person name="Maeda T."/>
            <person name="Takahashi S."/>
            <person name="Yoshida T."/>
            <person name="Shimamura S."/>
            <person name="Takaki Y."/>
            <person name="Nagai Y."/>
            <person name="Toyoda A."/>
            <person name="Suzuki Y."/>
            <person name="Arimoto A."/>
            <person name="Ishii H."/>
            <person name="Satoh N."/>
            <person name="Nishiyama T."/>
            <person name="Hasebe M."/>
            <person name="Maruyama T."/>
            <person name="Minagawa J."/>
            <person name="Obokata J."/>
            <person name="Shigenobu S."/>
        </authorList>
    </citation>
    <scope>NUCLEOTIDE SEQUENCE [LARGE SCALE GENOMIC DNA]</scope>
</reference>
<dbReference type="SMART" id="SM00181">
    <property type="entry name" value="EGF"/>
    <property type="match status" value="8"/>
</dbReference>
<dbReference type="Proteomes" id="UP000735302">
    <property type="component" value="Unassembled WGS sequence"/>
</dbReference>
<evidence type="ECO:0000259" key="6">
    <source>
        <dbReference type="PROSITE" id="PS50026"/>
    </source>
</evidence>
<feature type="domain" description="Laminin G" evidence="5">
    <location>
        <begin position="1"/>
        <end position="149"/>
    </location>
</feature>
<dbReference type="PROSITE" id="PS50026">
    <property type="entry name" value="EGF_3"/>
    <property type="match status" value="2"/>
</dbReference>
<dbReference type="PANTHER" id="PTHR24046">
    <property type="entry name" value="SIGNAL PEPTIDE, CUB AND EGF-LIKE DOMAIN-CONTAINING"/>
    <property type="match status" value="1"/>
</dbReference>
<feature type="domain" description="EGF-like" evidence="6">
    <location>
        <begin position="1183"/>
        <end position="1218"/>
    </location>
</feature>
<sequence>SGYSDQDLQTIFQLDETGATSLPYTFKPINDGDWHYVIVSWQKLTGHIDLIVDFVRNGQLDNFATGEVFSGGGFLPVIRAGEDDTSTGGFRGCVSGLDMLGRALDFDTEVARVSTNPELYLGDVFRWGELQPYGNALIQRPSTAGPNSCTNGGVGPECLLVQDATPPSVVTCPEDISVTTVYNKVEVTWVEPSFTGAVFVSSTHQPGSYFEPGVHKVIYSAKDASLNAALCSFMVYVNGVDGPAANRVELNLQYSIDVLDCPSISGAIDAQAREEIAQLRQTWGTSVCSTNDCSDATVLIDCSQLPVTSVAVTLEGVQSVLNDGTTSLPVDELFLASVLDNSVLAFSDIFPSIVLNRNEFKVTVVPVCAAGQVVRDGQCGTSFNSSSSQCDNCPVGQYQANYGQLTCESCPVGRTTDGVGADSAVQCVDECPTGQFYSTTLSSCEPCSLGFYQDQVGQFQCTPCPVGETTGQVGSTSVVSCAEGCDSGEQLLASGVCSPCSVGTYRDRTTSLVCVPCPDGYTTPEQGSQLQSNCSILKCPAGSRADDSNTVCVECAVGEYQPQINTRECIQCPEGFTTPSAGSVSFTDCLRFCPSGQQVVGDSCVVCEEAFYKDNNLDPLGTCTPCPVGYTTDGPGAQSLADCDIRNCTAGYRTINLPNGVKDCEVCPPGFYQPQPYQDSCNVCPGQTYTRSAAATDVSQCEPYCESGYELVTGTGDCRACAIGYYKDNSEDIFGVCVLCLDGEFITSGTAATSSAECNLRNCSAGSFRTAQNQCEACAPGSFQPNKWQTSCLDCPVDTTTSGAGAISEDQCFSSCPLGKELVNGTCVDCPQGYYKDTVGSNTLCTTCPTGFITAATGAQSSALCTIVACDPGYYRNVNTNQCVQCPYGQFQPDQWQESCLSCPAGYTTFAQGTTADSSCFLDCSAGTYLSTASASCIPCERGFYRDKSSPTQITCVQCPEEFITSTASSVSASDCNIRNCTTPGEFRNPQTNLCVACPIGTYNSEKWQDSCTDCPSGLTTNITGRSVQADCYRDCPSGQQLDDNTGQCRDCGLGFYRDSALTWTCQACPQDLTTARVTSTSVSDCSISSCSSGRFYNSSGAECQDCPRNTYQPNGGQSSCLSCPTNKVTLQASTTSVDNCLGICEADLDNCSSYASCSNTDDGSFSCSCRFNYVGSGDVCTHVCDLEEPYCQNGATCSKASDPVCVCTDYYEGSLCTVRRAAEQTSDNKNEIIVGSSVGGLAFICLLILLLICLVKW</sequence>
<dbReference type="SUPFAM" id="SSF49899">
    <property type="entry name" value="Concanavalin A-like lectins/glucanases"/>
    <property type="match status" value="1"/>
</dbReference>